<dbReference type="Proteomes" id="UP000252254">
    <property type="component" value="Unassembled WGS sequence"/>
</dbReference>
<comment type="caution">
    <text evidence="11">The sequence shown here is derived from an EMBL/GenBank/DDBJ whole genome shotgun (WGS) entry which is preliminary data.</text>
</comment>
<dbReference type="EMBL" id="QNRI01000011">
    <property type="protein sequence ID" value="RBO93551.1"/>
    <property type="molecule type" value="Genomic_DNA"/>
</dbReference>
<evidence type="ECO:0000256" key="4">
    <source>
        <dbReference type="ARBA" id="ARBA00012744"/>
    </source>
</evidence>
<keyword evidence="5" id="KW-0732">Signal</keyword>
<dbReference type="GO" id="GO:0008422">
    <property type="term" value="F:beta-glucosidase activity"/>
    <property type="evidence" value="ECO:0007669"/>
    <property type="project" value="UniProtKB-EC"/>
</dbReference>
<dbReference type="Gene3D" id="3.40.50.1700">
    <property type="entry name" value="Glycoside hydrolase family 3 C-terminal domain"/>
    <property type="match status" value="1"/>
</dbReference>
<dbReference type="FunFam" id="3.40.50.1700:FF:000004">
    <property type="entry name" value="Periplasmic beta-glucosidase"/>
    <property type="match status" value="1"/>
</dbReference>
<keyword evidence="8" id="KW-0326">Glycosidase</keyword>
<dbReference type="GO" id="GO:0009251">
    <property type="term" value="P:glucan catabolic process"/>
    <property type="evidence" value="ECO:0007669"/>
    <property type="project" value="TreeGrafter"/>
</dbReference>
<dbReference type="InterPro" id="IPR026891">
    <property type="entry name" value="Fn3-like"/>
</dbReference>
<evidence type="ECO:0000256" key="3">
    <source>
        <dbReference type="ARBA" id="ARBA00005336"/>
    </source>
</evidence>
<evidence type="ECO:0000313" key="12">
    <source>
        <dbReference type="Proteomes" id="UP000252254"/>
    </source>
</evidence>
<organism evidence="11 12">
    <name type="scientific">Paraliobacillus ryukyuensis</name>
    <dbReference type="NCBI Taxonomy" id="200904"/>
    <lineage>
        <taxon>Bacteria</taxon>
        <taxon>Bacillati</taxon>
        <taxon>Bacillota</taxon>
        <taxon>Bacilli</taxon>
        <taxon>Bacillales</taxon>
        <taxon>Bacillaceae</taxon>
        <taxon>Paraliobacillus</taxon>
    </lineage>
</organism>
<comment type="subcellular location">
    <subcellularLocation>
        <location evidence="2">Periplasm</location>
    </subcellularLocation>
</comment>
<sequence>MINSNHLENLLNEMTIDEKIGQLLQVTVPFLTGASSEGQVTGPMEEMGLHHHSIRQVGSVLGSVGAKEVKQIQQNYLKESRLAIPLLFMSDVIHGYRTVFPVPLAMGCSWDVDLVKKSAEIAAKEASVSGLHVTFSPMVDLVRDPRWGRVVESTGEDPYLNQLYAKAFVEGYQGEDLQKNPETLAACVKHFAGYGAPEGGRDYNTVDMSDWMQQEYYFPAYRTAIEAGAALVMTSFNIINGIPASANQKLLRDTLRKDWGFEGTVISDWGAVKELIPHGVASDEKDAAKKAITAGVDIEMMSTAYLNSLKDLVIEGVIDEKLIDEAVLRILELKKHLGLFENPFRGANEQKEKELLLSATHREIAKQLAIKSSVLLKNERKTLPLDKSQQIALIGPYAESQDLMGPWSLAGKQKDVVSLAQGMRNISPGMNVNIAKGCNINEPIENGVQEAFDVANTADVIVLALGESEEMSGEAGSRTELTLPNVQLELLQKIKSCGKPIVVVLFNGRPLDLREVEEVADAILEAWFPGTEGGSALADLLFGSANPSGKLTMSFPHSVGQVPIYYNYFQTGRPKEQLPDEDRFASKYLDAPNEPLYCFGYGLSYTTYSYSDLKLSSNTLSINNKLDIEVNVKNTGQTPGEEIVQLYVRDLVGEVVRPVKELKDFKRVHLDPGEEKEISFQLSEEQLRYHHTDLKKQSDTGDFEIYVGSNSSDTLSMSFQLEKNEGGAYENNRNI</sequence>
<dbReference type="Gene3D" id="2.60.40.10">
    <property type="entry name" value="Immunoglobulins"/>
    <property type="match status" value="1"/>
</dbReference>
<dbReference type="PANTHER" id="PTHR30620">
    <property type="entry name" value="PERIPLASMIC BETA-GLUCOSIDASE-RELATED"/>
    <property type="match status" value="1"/>
</dbReference>
<evidence type="ECO:0000259" key="10">
    <source>
        <dbReference type="SMART" id="SM01217"/>
    </source>
</evidence>
<dbReference type="InterPro" id="IPR002772">
    <property type="entry name" value="Glyco_hydro_3_C"/>
</dbReference>
<dbReference type="RefSeq" id="WP_113869910.1">
    <property type="nucleotide sequence ID" value="NZ_BAABQN010000010.1"/>
</dbReference>
<dbReference type="NCBIfam" id="NF011678">
    <property type="entry name" value="PRK15098.1"/>
    <property type="match status" value="1"/>
</dbReference>
<dbReference type="PANTHER" id="PTHR30620:SF16">
    <property type="entry name" value="LYSOSOMAL BETA GLUCOSIDASE"/>
    <property type="match status" value="1"/>
</dbReference>
<evidence type="ECO:0000256" key="6">
    <source>
        <dbReference type="ARBA" id="ARBA00022764"/>
    </source>
</evidence>
<dbReference type="InterPro" id="IPR001764">
    <property type="entry name" value="Glyco_hydro_3_N"/>
</dbReference>
<name>A0A366DTY2_9BACI</name>
<comment type="catalytic activity">
    <reaction evidence="1">
        <text>Hydrolysis of terminal, non-reducing beta-D-glucosyl residues with release of beta-D-glucose.</text>
        <dbReference type="EC" id="3.2.1.21"/>
    </reaction>
</comment>
<evidence type="ECO:0000256" key="9">
    <source>
        <dbReference type="ARBA" id="ARBA00067498"/>
    </source>
</evidence>
<keyword evidence="12" id="KW-1185">Reference proteome</keyword>
<dbReference type="SUPFAM" id="SSF51445">
    <property type="entry name" value="(Trans)glycosidases"/>
    <property type="match status" value="1"/>
</dbReference>
<evidence type="ECO:0000313" key="11">
    <source>
        <dbReference type="EMBL" id="RBO93551.1"/>
    </source>
</evidence>
<dbReference type="Gene3D" id="3.20.20.300">
    <property type="entry name" value="Glycoside hydrolase, family 3, N-terminal domain"/>
    <property type="match status" value="1"/>
</dbReference>
<comment type="similarity">
    <text evidence="3">Belongs to the glycosyl hydrolase 3 family.</text>
</comment>
<dbReference type="STRING" id="200904.GCA_900168775_02686"/>
<evidence type="ECO:0000256" key="5">
    <source>
        <dbReference type="ARBA" id="ARBA00022729"/>
    </source>
</evidence>
<dbReference type="OrthoDB" id="9805821at2"/>
<dbReference type="InterPro" id="IPR017853">
    <property type="entry name" value="GH"/>
</dbReference>
<keyword evidence="6" id="KW-0574">Periplasm</keyword>
<proteinExistence type="inferred from homology"/>
<dbReference type="AlphaFoldDB" id="A0A366DTY2"/>
<gene>
    <name evidence="11" type="ORF">DES48_11162</name>
</gene>
<dbReference type="Pfam" id="PF01915">
    <property type="entry name" value="Glyco_hydro_3_C"/>
    <property type="match status" value="1"/>
</dbReference>
<evidence type="ECO:0000256" key="1">
    <source>
        <dbReference type="ARBA" id="ARBA00000448"/>
    </source>
</evidence>
<dbReference type="EC" id="3.2.1.21" evidence="4"/>
<reference evidence="11 12" key="1">
    <citation type="submission" date="2018-06" db="EMBL/GenBank/DDBJ databases">
        <title>Genomic Encyclopedia of Type Strains, Phase IV (KMG-IV): sequencing the most valuable type-strain genomes for metagenomic binning, comparative biology and taxonomic classification.</title>
        <authorList>
            <person name="Goeker M."/>
        </authorList>
    </citation>
    <scope>NUCLEOTIDE SEQUENCE [LARGE SCALE GENOMIC DNA]</scope>
    <source>
        <strain evidence="11 12">DSM 15140</strain>
    </source>
</reference>
<feature type="domain" description="Fibronectin type III-like" evidence="10">
    <location>
        <begin position="642"/>
        <end position="711"/>
    </location>
</feature>
<protein>
    <recommendedName>
        <fullName evidence="9">Periplasmic beta-glucosidase</fullName>
        <ecNumber evidence="4">3.2.1.21</ecNumber>
    </recommendedName>
</protein>
<evidence type="ECO:0000256" key="2">
    <source>
        <dbReference type="ARBA" id="ARBA00004418"/>
    </source>
</evidence>
<dbReference type="PRINTS" id="PR00133">
    <property type="entry name" value="GLHYDRLASE3"/>
</dbReference>
<dbReference type="SMART" id="SM01217">
    <property type="entry name" value="Fn3_like"/>
    <property type="match status" value="1"/>
</dbReference>
<accession>A0A366DTY2</accession>
<dbReference type="FunFam" id="2.60.40.10:FF:000495">
    <property type="entry name" value="Periplasmic beta-glucosidase"/>
    <property type="match status" value="1"/>
</dbReference>
<keyword evidence="7" id="KW-0378">Hydrolase</keyword>
<dbReference type="InterPro" id="IPR051915">
    <property type="entry name" value="Cellulose_Degrad_GH3"/>
</dbReference>
<evidence type="ECO:0000256" key="8">
    <source>
        <dbReference type="ARBA" id="ARBA00023295"/>
    </source>
</evidence>
<dbReference type="Pfam" id="PF00933">
    <property type="entry name" value="Glyco_hydro_3"/>
    <property type="match status" value="1"/>
</dbReference>
<evidence type="ECO:0000256" key="7">
    <source>
        <dbReference type="ARBA" id="ARBA00022801"/>
    </source>
</evidence>
<dbReference type="FunFam" id="3.20.20.300:FF:000005">
    <property type="entry name" value="Periplasmic beta-glucosidase"/>
    <property type="match status" value="1"/>
</dbReference>
<dbReference type="SUPFAM" id="SSF52279">
    <property type="entry name" value="Beta-D-glucan exohydrolase, C-terminal domain"/>
    <property type="match status" value="1"/>
</dbReference>
<dbReference type="InterPro" id="IPR036881">
    <property type="entry name" value="Glyco_hydro_3_C_sf"/>
</dbReference>
<dbReference type="InterPro" id="IPR013783">
    <property type="entry name" value="Ig-like_fold"/>
</dbReference>
<dbReference type="InterPro" id="IPR036962">
    <property type="entry name" value="Glyco_hydro_3_N_sf"/>
</dbReference>
<dbReference type="Pfam" id="PF14310">
    <property type="entry name" value="Fn3-like"/>
    <property type="match status" value="1"/>
</dbReference>
<dbReference type="GO" id="GO:0042597">
    <property type="term" value="C:periplasmic space"/>
    <property type="evidence" value="ECO:0007669"/>
    <property type="project" value="UniProtKB-SubCell"/>
</dbReference>